<gene>
    <name evidence="1" type="ORF">SMN809_LOCUS83948</name>
</gene>
<dbReference type="EMBL" id="CAJOBI010357662">
    <property type="protein sequence ID" value="CAF5224730.1"/>
    <property type="molecule type" value="Genomic_DNA"/>
</dbReference>
<dbReference type="Proteomes" id="UP000676336">
    <property type="component" value="Unassembled WGS sequence"/>
</dbReference>
<proteinExistence type="predicted"/>
<feature type="non-terminal residue" evidence="1">
    <location>
        <position position="1"/>
    </location>
</feature>
<sequence>MDKLLEPNLSNDDVDTIKKKKFKSNLIQLTPDDLQQTALKIQDKYFHGKTSDYVKLYVLQGTELEEWFRYL</sequence>
<name>A0A8S3K4S9_9BILA</name>
<evidence type="ECO:0000313" key="2">
    <source>
        <dbReference type="Proteomes" id="UP000676336"/>
    </source>
</evidence>
<organism evidence="1 2">
    <name type="scientific">Rotaria magnacalcarata</name>
    <dbReference type="NCBI Taxonomy" id="392030"/>
    <lineage>
        <taxon>Eukaryota</taxon>
        <taxon>Metazoa</taxon>
        <taxon>Spiralia</taxon>
        <taxon>Gnathifera</taxon>
        <taxon>Rotifera</taxon>
        <taxon>Eurotatoria</taxon>
        <taxon>Bdelloidea</taxon>
        <taxon>Philodinida</taxon>
        <taxon>Philodinidae</taxon>
        <taxon>Rotaria</taxon>
    </lineage>
</organism>
<protein>
    <submittedName>
        <fullName evidence="1">Uncharacterized protein</fullName>
    </submittedName>
</protein>
<reference evidence="1" key="1">
    <citation type="submission" date="2021-02" db="EMBL/GenBank/DDBJ databases">
        <authorList>
            <person name="Nowell W R."/>
        </authorList>
    </citation>
    <scope>NUCLEOTIDE SEQUENCE</scope>
</reference>
<dbReference type="AlphaFoldDB" id="A0A8S3K4S9"/>
<evidence type="ECO:0000313" key="1">
    <source>
        <dbReference type="EMBL" id="CAF5224730.1"/>
    </source>
</evidence>
<accession>A0A8S3K4S9</accession>
<comment type="caution">
    <text evidence="1">The sequence shown here is derived from an EMBL/GenBank/DDBJ whole genome shotgun (WGS) entry which is preliminary data.</text>
</comment>